<dbReference type="AlphaFoldDB" id="A0A511JKL4"/>
<reference evidence="3 4" key="1">
    <citation type="submission" date="2019-07" db="EMBL/GenBank/DDBJ databases">
        <title>Whole genome shotgun sequence of Cellulomonas terrae NBRC 100819.</title>
        <authorList>
            <person name="Hosoyama A."/>
            <person name="Uohara A."/>
            <person name="Ohji S."/>
            <person name="Ichikawa N."/>
        </authorList>
    </citation>
    <scope>NUCLEOTIDE SEQUENCE [LARGE SCALE GENOMIC DNA]</scope>
    <source>
        <strain evidence="3 4">NBRC 100819</strain>
    </source>
</reference>
<evidence type="ECO:0000313" key="4">
    <source>
        <dbReference type="Proteomes" id="UP000321049"/>
    </source>
</evidence>
<dbReference type="SUPFAM" id="SSF52266">
    <property type="entry name" value="SGNH hydrolase"/>
    <property type="match status" value="1"/>
</dbReference>
<organism evidence="3 4">
    <name type="scientific">Cellulomonas terrae</name>
    <dbReference type="NCBI Taxonomy" id="311234"/>
    <lineage>
        <taxon>Bacteria</taxon>
        <taxon>Bacillati</taxon>
        <taxon>Actinomycetota</taxon>
        <taxon>Actinomycetes</taxon>
        <taxon>Micrococcales</taxon>
        <taxon>Cellulomonadaceae</taxon>
        <taxon>Cellulomonas</taxon>
    </lineage>
</organism>
<evidence type="ECO:0000256" key="1">
    <source>
        <dbReference type="SAM" id="SignalP"/>
    </source>
</evidence>
<sequence length="302" mass="31234">MTGLVAVLLVLGGSSAVASPPGGPPHRGHPVHVVIGDSLPAGQQSVPPAMDFPTTAALWKASGFVAQYHRVLRHELDCAPGRPHHHRGPGKSCHALELVNLSRTGIPGVAAGVTTATVLQPGDQLDQAVALIEARNDTRSPRDDVEVVTVSVGGNDLYGPAVRACVPPTGSCVPALQETFTGFEARYDEILATLRAAAGRDTVILAMTYYNPLPYCALGAADPATARVLGDFILEGGDIGLGALPLGFNDRLRVVADRYDAVVVDTFGTLGDGDFVGGADCVHPDGDGHRALADVFATTFPG</sequence>
<dbReference type="Pfam" id="PF13472">
    <property type="entry name" value="Lipase_GDSL_2"/>
    <property type="match status" value="1"/>
</dbReference>
<protein>
    <recommendedName>
        <fullName evidence="2">SGNH hydrolase-type esterase domain-containing protein</fullName>
    </recommendedName>
</protein>
<name>A0A511JKL4_9CELL</name>
<comment type="caution">
    <text evidence="3">The sequence shown here is derived from an EMBL/GenBank/DDBJ whole genome shotgun (WGS) entry which is preliminary data.</text>
</comment>
<gene>
    <name evidence="3" type="ORF">CTE05_17300</name>
</gene>
<keyword evidence="1" id="KW-0732">Signal</keyword>
<feature type="domain" description="SGNH hydrolase-type esterase" evidence="2">
    <location>
        <begin position="105"/>
        <end position="291"/>
    </location>
</feature>
<accession>A0A511JKL4</accession>
<proteinExistence type="predicted"/>
<dbReference type="EMBL" id="BJWH01000007">
    <property type="protein sequence ID" value="GEL98183.1"/>
    <property type="molecule type" value="Genomic_DNA"/>
</dbReference>
<dbReference type="InterPro" id="IPR013830">
    <property type="entry name" value="SGNH_hydro"/>
</dbReference>
<feature type="chain" id="PRO_5022157782" description="SGNH hydrolase-type esterase domain-containing protein" evidence="1">
    <location>
        <begin position="19"/>
        <end position="302"/>
    </location>
</feature>
<dbReference type="CDD" id="cd00229">
    <property type="entry name" value="SGNH_hydrolase"/>
    <property type="match status" value="1"/>
</dbReference>
<feature type="signal peptide" evidence="1">
    <location>
        <begin position="1"/>
        <end position="18"/>
    </location>
</feature>
<dbReference type="InterPro" id="IPR036514">
    <property type="entry name" value="SGNH_hydro_sf"/>
</dbReference>
<dbReference type="Proteomes" id="UP000321049">
    <property type="component" value="Unassembled WGS sequence"/>
</dbReference>
<evidence type="ECO:0000313" key="3">
    <source>
        <dbReference type="EMBL" id="GEL98183.1"/>
    </source>
</evidence>
<evidence type="ECO:0000259" key="2">
    <source>
        <dbReference type="Pfam" id="PF13472"/>
    </source>
</evidence>
<dbReference type="Gene3D" id="3.40.50.1110">
    <property type="entry name" value="SGNH hydrolase"/>
    <property type="match status" value="1"/>
</dbReference>
<keyword evidence="4" id="KW-1185">Reference proteome</keyword>